<dbReference type="InterPro" id="IPR017927">
    <property type="entry name" value="FAD-bd_FR_type"/>
</dbReference>
<keyword evidence="2" id="KW-0479">Metal-binding</keyword>
<reference evidence="4 5" key="1">
    <citation type="submission" date="2018-10" db="EMBL/GenBank/DDBJ databases">
        <title>Draft genome of Cortibacter populi DSM10536.</title>
        <authorList>
            <person name="Bernier A.-M."/>
            <person name="Bernard K."/>
        </authorList>
    </citation>
    <scope>NUCLEOTIDE SEQUENCE [LARGE SCALE GENOMIC DNA]</scope>
    <source>
        <strain evidence="4 5">DSM 105136</strain>
    </source>
</reference>
<keyword evidence="5" id="KW-1185">Reference proteome</keyword>
<evidence type="ECO:0000256" key="2">
    <source>
        <dbReference type="ARBA" id="ARBA00022714"/>
    </source>
</evidence>
<dbReference type="InterPro" id="IPR050415">
    <property type="entry name" value="MRET"/>
</dbReference>
<dbReference type="AlphaFoldDB" id="A0A3M6QML4"/>
<dbReference type="PANTHER" id="PTHR47354:SF5">
    <property type="entry name" value="PROTEIN RFBI"/>
    <property type="match status" value="1"/>
</dbReference>
<evidence type="ECO:0000256" key="1">
    <source>
        <dbReference type="ARBA" id="ARBA00001974"/>
    </source>
</evidence>
<organism evidence="4 5">
    <name type="scientific">Corticibacter populi</name>
    <dbReference type="NCBI Taxonomy" id="1550736"/>
    <lineage>
        <taxon>Bacteria</taxon>
        <taxon>Pseudomonadati</taxon>
        <taxon>Pseudomonadota</taxon>
        <taxon>Betaproteobacteria</taxon>
        <taxon>Burkholderiales</taxon>
        <taxon>Comamonadaceae</taxon>
        <taxon>Corticibacter</taxon>
    </lineage>
</organism>
<evidence type="ECO:0000313" key="5">
    <source>
        <dbReference type="Proteomes" id="UP000278006"/>
    </source>
</evidence>
<dbReference type="InterPro" id="IPR017938">
    <property type="entry name" value="Riboflavin_synthase-like_b-brl"/>
</dbReference>
<dbReference type="PANTHER" id="PTHR47354">
    <property type="entry name" value="NADH OXIDOREDUCTASE HCR"/>
    <property type="match status" value="1"/>
</dbReference>
<keyword evidence="2" id="KW-0001">2Fe-2S</keyword>
<evidence type="ECO:0000259" key="3">
    <source>
        <dbReference type="PROSITE" id="PS51384"/>
    </source>
</evidence>
<keyword evidence="2" id="KW-0411">Iron-sulfur</keyword>
<dbReference type="EMBL" id="RDQO01000005">
    <property type="protein sequence ID" value="RMX04320.1"/>
    <property type="molecule type" value="Genomic_DNA"/>
</dbReference>
<dbReference type="PROSITE" id="PS51384">
    <property type="entry name" value="FAD_FR"/>
    <property type="match status" value="1"/>
</dbReference>
<dbReference type="InterPro" id="IPR001433">
    <property type="entry name" value="OxRdtase_FAD/NAD-bd"/>
</dbReference>
<gene>
    <name evidence="4" type="ORF">D8I35_15145</name>
</gene>
<dbReference type="GO" id="GO:0051537">
    <property type="term" value="F:2 iron, 2 sulfur cluster binding"/>
    <property type="evidence" value="ECO:0007669"/>
    <property type="project" value="UniProtKB-KW"/>
</dbReference>
<dbReference type="SUPFAM" id="SSF52343">
    <property type="entry name" value="Ferredoxin reductase-like, C-terminal NADP-linked domain"/>
    <property type="match status" value="1"/>
</dbReference>
<dbReference type="Gene3D" id="3.40.50.80">
    <property type="entry name" value="Nucleotide-binding domain of ferredoxin-NADP reductase (FNR) module"/>
    <property type="match status" value="1"/>
</dbReference>
<dbReference type="CDD" id="cd00322">
    <property type="entry name" value="FNR_like"/>
    <property type="match status" value="1"/>
</dbReference>
<dbReference type="Pfam" id="PF00175">
    <property type="entry name" value="NAD_binding_1"/>
    <property type="match status" value="1"/>
</dbReference>
<dbReference type="InterPro" id="IPR013112">
    <property type="entry name" value="FAD-bd_8"/>
</dbReference>
<dbReference type="SUPFAM" id="SSF63380">
    <property type="entry name" value="Riboflavin synthase domain-like"/>
    <property type="match status" value="1"/>
</dbReference>
<name>A0A3M6QML4_9BURK</name>
<evidence type="ECO:0000313" key="4">
    <source>
        <dbReference type="EMBL" id="RMX04320.1"/>
    </source>
</evidence>
<dbReference type="Pfam" id="PF08022">
    <property type="entry name" value="FAD_binding_8"/>
    <property type="match status" value="1"/>
</dbReference>
<feature type="domain" description="FAD-binding FR-type" evidence="3">
    <location>
        <begin position="15"/>
        <end position="117"/>
    </location>
</feature>
<sequence length="254" mass="27758">MALTQWRRKSFLRPATTYLARLAGQEEIAKGTLAFRVSKPEGFEFAAGQAVYVTIPDLKPADAKGKIRTFSIASAPQDSELEMATRQTDSSFKRYLVDAPAGTSVQLEGPYGDLVLHEDASRPAVFLAGGIGITPFRSMALDATNRALPHRLFLFYSNRRPEDAAFLAELRQLEGKNPRFKFIATFTEDSALPQQGAVERGHITAAMLSKHVGDMTAPVYYVAGPAAMVSAMEELLKDAGVKPADVRAERFPGY</sequence>
<dbReference type="InterPro" id="IPR039261">
    <property type="entry name" value="FNR_nucleotide-bd"/>
</dbReference>
<accession>A0A3M6QML4</accession>
<keyword evidence="2" id="KW-0408">Iron</keyword>
<comment type="caution">
    <text evidence="4">The sequence shown here is derived from an EMBL/GenBank/DDBJ whole genome shotgun (WGS) entry which is preliminary data.</text>
</comment>
<dbReference type="Proteomes" id="UP000278006">
    <property type="component" value="Unassembled WGS sequence"/>
</dbReference>
<dbReference type="GO" id="GO:0016491">
    <property type="term" value="F:oxidoreductase activity"/>
    <property type="evidence" value="ECO:0007669"/>
    <property type="project" value="InterPro"/>
</dbReference>
<comment type="cofactor">
    <cofactor evidence="1">
        <name>FAD</name>
        <dbReference type="ChEBI" id="CHEBI:57692"/>
    </cofactor>
</comment>
<dbReference type="Gene3D" id="2.40.30.10">
    <property type="entry name" value="Translation factors"/>
    <property type="match status" value="1"/>
</dbReference>
<dbReference type="OrthoDB" id="9796486at2"/>
<dbReference type="PRINTS" id="PR00410">
    <property type="entry name" value="PHEHYDRXLASE"/>
</dbReference>
<proteinExistence type="predicted"/>
<protein>
    <submittedName>
        <fullName evidence="4">FAD-dependent oxidoreductase</fullName>
    </submittedName>
</protein>